<dbReference type="GO" id="GO:0046873">
    <property type="term" value="F:metal ion transmembrane transporter activity"/>
    <property type="evidence" value="ECO:0007669"/>
    <property type="project" value="InterPro"/>
</dbReference>
<comment type="caution">
    <text evidence="6">Lacks conserved residue(s) required for the propagation of feature annotation.</text>
</comment>
<evidence type="ECO:0000256" key="1">
    <source>
        <dbReference type="ARBA" id="ARBA00004141"/>
    </source>
</evidence>
<keyword evidence="4 6" id="KW-1133">Transmembrane helix</keyword>
<gene>
    <name evidence="7" type="ORF">EV696_11353</name>
</gene>
<feature type="transmembrane region" description="Helical" evidence="6">
    <location>
        <begin position="38"/>
        <end position="63"/>
    </location>
</feature>
<evidence type="ECO:0000256" key="3">
    <source>
        <dbReference type="ARBA" id="ARBA00022692"/>
    </source>
</evidence>
<keyword evidence="3 6" id="KW-0812">Transmembrane</keyword>
<dbReference type="RefSeq" id="WP_133591748.1">
    <property type="nucleotide sequence ID" value="NZ_CP037953.1"/>
</dbReference>
<dbReference type="AlphaFoldDB" id="A0A4R6UJ51"/>
<keyword evidence="8" id="KW-1185">Reference proteome</keyword>
<evidence type="ECO:0000256" key="2">
    <source>
        <dbReference type="ARBA" id="ARBA00009190"/>
    </source>
</evidence>
<dbReference type="Pfam" id="PF01169">
    <property type="entry name" value="GDT1"/>
    <property type="match status" value="1"/>
</dbReference>
<dbReference type="PANTHER" id="PTHR12608">
    <property type="entry name" value="TRANSMEMBRANE PROTEIN HTP-1 RELATED"/>
    <property type="match status" value="1"/>
</dbReference>
<evidence type="ECO:0000256" key="4">
    <source>
        <dbReference type="ARBA" id="ARBA00022989"/>
    </source>
</evidence>
<sequence>MDWKIFLTIFGTVLIAELGDKTQLATMLFATDQHTSKWQIFFAASAALVVASAIGVLAGALLSQYINEKYLHYAAGIGFIVIGIWTLWRA</sequence>
<accession>A0A4R6UJ51</accession>
<keyword evidence="5 6" id="KW-0472">Membrane</keyword>
<evidence type="ECO:0000256" key="5">
    <source>
        <dbReference type="ARBA" id="ARBA00023136"/>
    </source>
</evidence>
<dbReference type="InterPro" id="IPR001727">
    <property type="entry name" value="GDT1-like"/>
</dbReference>
<organism evidence="7 8">
    <name type="scientific">Permianibacter aggregans</name>
    <dbReference type="NCBI Taxonomy" id="1510150"/>
    <lineage>
        <taxon>Bacteria</taxon>
        <taxon>Pseudomonadati</taxon>
        <taxon>Pseudomonadota</taxon>
        <taxon>Gammaproteobacteria</taxon>
        <taxon>Pseudomonadales</taxon>
        <taxon>Pseudomonadaceae</taxon>
        <taxon>Permianibacter</taxon>
    </lineage>
</organism>
<dbReference type="GO" id="GO:0016020">
    <property type="term" value="C:membrane"/>
    <property type="evidence" value="ECO:0007669"/>
    <property type="project" value="UniProtKB-SubCell"/>
</dbReference>
<name>A0A4R6UJ51_9GAMM</name>
<comment type="subcellular location">
    <subcellularLocation>
        <location evidence="1 6">Membrane</location>
        <topology evidence="1 6">Multi-pass membrane protein</topology>
    </subcellularLocation>
</comment>
<comment type="similarity">
    <text evidence="2 6">Belongs to the GDT1 family.</text>
</comment>
<reference evidence="7 8" key="1">
    <citation type="submission" date="2019-03" db="EMBL/GenBank/DDBJ databases">
        <title>Genomic Encyclopedia of Type Strains, Phase IV (KMG-IV): sequencing the most valuable type-strain genomes for metagenomic binning, comparative biology and taxonomic classification.</title>
        <authorList>
            <person name="Goeker M."/>
        </authorList>
    </citation>
    <scope>NUCLEOTIDE SEQUENCE [LARGE SCALE GENOMIC DNA]</scope>
    <source>
        <strain evidence="7 8">DSM 103792</strain>
    </source>
</reference>
<evidence type="ECO:0000256" key="6">
    <source>
        <dbReference type="RuleBase" id="RU365102"/>
    </source>
</evidence>
<dbReference type="OrthoDB" id="9801356at2"/>
<dbReference type="PANTHER" id="PTHR12608:SF1">
    <property type="entry name" value="TRANSMEMBRANE PROTEIN 165"/>
    <property type="match status" value="1"/>
</dbReference>
<evidence type="ECO:0000313" key="8">
    <source>
        <dbReference type="Proteomes" id="UP000295375"/>
    </source>
</evidence>
<feature type="transmembrane region" description="Helical" evidence="6">
    <location>
        <begin position="70"/>
        <end position="88"/>
    </location>
</feature>
<evidence type="ECO:0000313" key="7">
    <source>
        <dbReference type="EMBL" id="TDQ46512.1"/>
    </source>
</evidence>
<proteinExistence type="inferred from homology"/>
<dbReference type="Proteomes" id="UP000295375">
    <property type="component" value="Unassembled WGS sequence"/>
</dbReference>
<dbReference type="EMBL" id="SNYM01000013">
    <property type="protein sequence ID" value="TDQ46512.1"/>
    <property type="molecule type" value="Genomic_DNA"/>
</dbReference>
<protein>
    <recommendedName>
        <fullName evidence="6">GDT1 family protein</fullName>
    </recommendedName>
</protein>
<comment type="caution">
    <text evidence="7">The sequence shown here is derived from an EMBL/GenBank/DDBJ whole genome shotgun (WGS) entry which is preliminary data.</text>
</comment>